<proteinExistence type="predicted"/>
<evidence type="ECO:0000259" key="1">
    <source>
        <dbReference type="PROSITE" id="PS50812"/>
    </source>
</evidence>
<dbReference type="EMBL" id="SLWX01000005">
    <property type="protein sequence ID" value="TCO76077.1"/>
    <property type="molecule type" value="Genomic_DNA"/>
</dbReference>
<sequence length="417" mass="45977">MVLAGLSLFTVDAVSEGTVTLRPRVQAGLIANDSASQNVFPSGFLTFDEGFNLNRAELLLEKVPRANLKPRIGPFPGPKPESADWGFEVNLRYGTDAAITFGLDDDLPINDGEDTLWLLPQWFASAYLPWGEGVAIIAGSFFTPVGHEIGAPVDPPTAFYTHSYAFAYQPVKHVGVYASARLPLAPGSGLWSAGAGVVQGWNNLEDNNDDKTLLFDLRWRSRDFRSWLDIENVIGNEQSENGVTEQTRPFNAASSSGARLLRNFHAITLSHRLDGDRRWTVNAVYGHQEGGDIVADSNNPPGFLITEDSAWYGASANFHHRLGPRLEAALRLEWFRDEKGAHALLPEGIYRGATANLAWWPAPSLRLRAELRRDDYSGPGKPFGGEVPTVFFGDRDDQWVFSLDMTWSPASAWGRHP</sequence>
<dbReference type="InterPro" id="IPR000313">
    <property type="entry name" value="PWWP_dom"/>
</dbReference>
<dbReference type="PROSITE" id="PS50812">
    <property type="entry name" value="PWWP"/>
    <property type="match status" value="1"/>
</dbReference>
<name>A0A4R2KTH6_9GAMM</name>
<dbReference type="Pfam" id="PF07642">
    <property type="entry name" value="BBP2"/>
    <property type="match status" value="1"/>
</dbReference>
<evidence type="ECO:0000313" key="2">
    <source>
        <dbReference type="EMBL" id="TCO76077.1"/>
    </source>
</evidence>
<protein>
    <submittedName>
        <fullName evidence="2">Putative OmpL-like beta-barrel porin-2</fullName>
    </submittedName>
</protein>
<organism evidence="2 3">
    <name type="scientific">Chromatocurvus halotolerans</name>
    <dbReference type="NCBI Taxonomy" id="1132028"/>
    <lineage>
        <taxon>Bacteria</taxon>
        <taxon>Pseudomonadati</taxon>
        <taxon>Pseudomonadota</taxon>
        <taxon>Gammaproteobacteria</taxon>
        <taxon>Cellvibrionales</taxon>
        <taxon>Halieaceae</taxon>
        <taxon>Chromatocurvus</taxon>
    </lineage>
</organism>
<dbReference type="InterPro" id="IPR011486">
    <property type="entry name" value="BBP2"/>
</dbReference>
<comment type="caution">
    <text evidence="2">The sequence shown here is derived from an EMBL/GenBank/DDBJ whole genome shotgun (WGS) entry which is preliminary data.</text>
</comment>
<feature type="domain" description="PWWP" evidence="1">
    <location>
        <begin position="346"/>
        <end position="400"/>
    </location>
</feature>
<gene>
    <name evidence="2" type="ORF">EV688_10537</name>
</gene>
<dbReference type="AlphaFoldDB" id="A0A4R2KTH6"/>
<reference evidence="2 3" key="1">
    <citation type="submission" date="2019-03" db="EMBL/GenBank/DDBJ databases">
        <title>Genomic Encyclopedia of Type Strains, Phase IV (KMG-IV): sequencing the most valuable type-strain genomes for metagenomic binning, comparative biology and taxonomic classification.</title>
        <authorList>
            <person name="Goeker M."/>
        </authorList>
    </citation>
    <scope>NUCLEOTIDE SEQUENCE [LARGE SCALE GENOMIC DNA]</scope>
    <source>
        <strain evidence="2 3">DSM 23344</strain>
    </source>
</reference>
<evidence type="ECO:0000313" key="3">
    <source>
        <dbReference type="Proteomes" id="UP000294980"/>
    </source>
</evidence>
<accession>A0A4R2KTH6</accession>
<dbReference type="SUPFAM" id="SSF56935">
    <property type="entry name" value="Porins"/>
    <property type="match status" value="1"/>
</dbReference>
<dbReference type="Proteomes" id="UP000294980">
    <property type="component" value="Unassembled WGS sequence"/>
</dbReference>
<keyword evidence="3" id="KW-1185">Reference proteome</keyword>